<protein>
    <submittedName>
        <fullName evidence="1">Phage tail protein</fullName>
    </submittedName>
</protein>
<reference evidence="1 2" key="2">
    <citation type="submission" date="2015-02" db="EMBL/GenBank/DDBJ databases">
        <title>The complete genome of Sphingomonas hengshuiensis sp. WHSC-8 isolated from soil of Hengshui Lake.</title>
        <authorList>
            <person name="Wei S."/>
            <person name="Guo J."/>
            <person name="Su C."/>
            <person name="Wu R."/>
            <person name="Zhang Z."/>
            <person name="Liang K."/>
            <person name="Li H."/>
            <person name="Wang T."/>
            <person name="Liu H."/>
            <person name="Zhang C."/>
            <person name="Li Z."/>
            <person name="Wang Q."/>
            <person name="Meng J."/>
        </authorList>
    </citation>
    <scope>NUCLEOTIDE SEQUENCE [LARGE SCALE GENOMIC DNA]</scope>
    <source>
        <strain evidence="1 2">WHSC-8</strain>
    </source>
</reference>
<proteinExistence type="predicted"/>
<accession>A0A7U4J8W1</accession>
<dbReference type="AlphaFoldDB" id="A0A7U4J8W1"/>
<organism evidence="1 2">
    <name type="scientific">Sphingomonas hengshuiensis</name>
    <dbReference type="NCBI Taxonomy" id="1609977"/>
    <lineage>
        <taxon>Bacteria</taxon>
        <taxon>Pseudomonadati</taxon>
        <taxon>Pseudomonadota</taxon>
        <taxon>Alphaproteobacteria</taxon>
        <taxon>Sphingomonadales</taxon>
        <taxon>Sphingomonadaceae</taxon>
        <taxon>Sphingomonas</taxon>
    </lineage>
</organism>
<reference evidence="1 2" key="1">
    <citation type="journal article" date="2015" name="Int. J. Syst. Evol. Microbiol.">
        <title>Sphingomonas hengshuiensis sp. nov., isolated from lake wetland.</title>
        <authorList>
            <person name="Wei S."/>
            <person name="Wang T."/>
            <person name="Liu H."/>
            <person name="Zhang C."/>
            <person name="Guo J."/>
            <person name="Wang Q."/>
            <person name="Liang K."/>
            <person name="Zhang Z."/>
        </authorList>
    </citation>
    <scope>NUCLEOTIDE SEQUENCE [LARGE SCALE GENOMIC DNA]</scope>
    <source>
        <strain evidence="1 2">WHSC-8</strain>
    </source>
</reference>
<dbReference type="InterPro" id="IPR011747">
    <property type="entry name" value="CHP02241"/>
</dbReference>
<dbReference type="PANTHER" id="PTHR38009">
    <property type="entry name" value="CONSERVED HYPOTHETICAL PHAGE TAIL PROTEIN"/>
    <property type="match status" value="1"/>
</dbReference>
<evidence type="ECO:0000313" key="1">
    <source>
        <dbReference type="EMBL" id="AJP72401.1"/>
    </source>
</evidence>
<dbReference type="OrthoDB" id="9790161at2"/>
<dbReference type="NCBIfam" id="TIGR02241">
    <property type="entry name" value="conserved hypothetical phage tail region protein"/>
    <property type="match status" value="1"/>
</dbReference>
<dbReference type="Proteomes" id="UP000032300">
    <property type="component" value="Chromosome"/>
</dbReference>
<dbReference type="Pfam" id="PF06841">
    <property type="entry name" value="Phage_T4_gp19"/>
    <property type="match status" value="1"/>
</dbReference>
<dbReference type="GO" id="GO:0005198">
    <property type="term" value="F:structural molecule activity"/>
    <property type="evidence" value="ECO:0007669"/>
    <property type="project" value="InterPro"/>
</dbReference>
<evidence type="ECO:0000313" key="2">
    <source>
        <dbReference type="Proteomes" id="UP000032300"/>
    </source>
</evidence>
<dbReference type="EMBL" id="CP010836">
    <property type="protein sequence ID" value="AJP72401.1"/>
    <property type="molecule type" value="Genomic_DNA"/>
</dbReference>
<gene>
    <name evidence="1" type="ORF">TS85_12305</name>
</gene>
<dbReference type="RefSeq" id="WP_044332504.1">
    <property type="nucleotide sequence ID" value="NZ_CP010836.1"/>
</dbReference>
<dbReference type="InterPro" id="IPR010667">
    <property type="entry name" value="Phage_T4_Gp19"/>
</dbReference>
<sequence>MAGEVEDAVWPLPKFYFSVAGFPSGTVSFQEVTGLSTENTPIEYRHGDSPSFYPIKMPGLGKVGNVTLRKGIFINDTALWAWFDQIKLNTIARQTVVVSLLDETAAPKMVWTLNNAFPIKVTGTDLKSEGNEVAVESVDIAFETMTIAAP</sequence>
<keyword evidence="2" id="KW-1185">Reference proteome</keyword>
<dbReference type="PANTHER" id="PTHR38009:SF1">
    <property type="entry name" value="CONSERVED HYPOTHETICAL PHAGE TAIL PROTEIN"/>
    <property type="match status" value="1"/>
</dbReference>
<dbReference type="KEGG" id="sphi:TS85_12305"/>
<name>A0A7U4J8W1_9SPHN</name>